<sequence length="292" mass="34024">MIQKKLLTQIKILILSDIHQNYDYISLLQKKQLDNKKNYDYIFILGDNDNIQISQDQTKEEQEKLSSESDLNIEKLFLKIREIYPQEQIYHIPGNHDSYNLFNGKNYDKISNCVNIHKQKVEIAKNLYLLGFGGSIPGYKYNEKTQKYTDQVWVGFPFINDDNYGEELTDFIYNNIENKDETNSDQQIILLTHIGPQFSKTTEFLEEEQPIQSGSNALGFLLNDLPNKINNTSILANIHGHTHDSQGQEKYKFGRVINAGPIQYGQFTEIDLRINEFNKKWEISNVSFNQLP</sequence>
<dbReference type="EMBL" id="LDAU01000122">
    <property type="protein sequence ID" value="KRX03991.1"/>
    <property type="molecule type" value="Genomic_DNA"/>
</dbReference>
<keyword evidence="3" id="KW-1185">Reference proteome</keyword>
<evidence type="ECO:0000313" key="2">
    <source>
        <dbReference type="EMBL" id="KRX03991.1"/>
    </source>
</evidence>
<dbReference type="PANTHER" id="PTHR37523">
    <property type="entry name" value="METALLOPHOSPHOESTERASE"/>
    <property type="match status" value="1"/>
</dbReference>
<dbReference type="Pfam" id="PF00149">
    <property type="entry name" value="Metallophos"/>
    <property type="match status" value="1"/>
</dbReference>
<evidence type="ECO:0000259" key="1">
    <source>
        <dbReference type="Pfam" id="PF00149"/>
    </source>
</evidence>
<dbReference type="OrthoDB" id="289898at2759"/>
<accession>A0A0V0QPE8</accession>
<dbReference type="SUPFAM" id="SSF56300">
    <property type="entry name" value="Metallo-dependent phosphatases"/>
    <property type="match status" value="1"/>
</dbReference>
<dbReference type="Proteomes" id="UP000054937">
    <property type="component" value="Unassembled WGS sequence"/>
</dbReference>
<dbReference type="AlphaFoldDB" id="A0A0V0QPE8"/>
<reference evidence="2 3" key="1">
    <citation type="journal article" date="2015" name="Sci. Rep.">
        <title>Genome of the facultative scuticociliatosis pathogen Pseudocohnilembus persalinus provides insight into its virulence through horizontal gene transfer.</title>
        <authorList>
            <person name="Xiong J."/>
            <person name="Wang G."/>
            <person name="Cheng J."/>
            <person name="Tian M."/>
            <person name="Pan X."/>
            <person name="Warren A."/>
            <person name="Jiang C."/>
            <person name="Yuan D."/>
            <person name="Miao W."/>
        </authorList>
    </citation>
    <scope>NUCLEOTIDE SEQUENCE [LARGE SCALE GENOMIC DNA]</scope>
    <source>
        <strain evidence="2">36N120E</strain>
    </source>
</reference>
<protein>
    <recommendedName>
        <fullName evidence="1">Calcineurin-like phosphoesterase domain-containing protein</fullName>
    </recommendedName>
</protein>
<dbReference type="GO" id="GO:0016787">
    <property type="term" value="F:hydrolase activity"/>
    <property type="evidence" value="ECO:0007669"/>
    <property type="project" value="InterPro"/>
</dbReference>
<dbReference type="Gene3D" id="3.60.21.10">
    <property type="match status" value="1"/>
</dbReference>
<name>A0A0V0QPE8_PSEPJ</name>
<dbReference type="InParanoid" id="A0A0V0QPE8"/>
<dbReference type="OMA" id="NVHGHTH"/>
<comment type="caution">
    <text evidence="2">The sequence shown here is derived from an EMBL/GenBank/DDBJ whole genome shotgun (WGS) entry which is preliminary data.</text>
</comment>
<dbReference type="InterPro" id="IPR029052">
    <property type="entry name" value="Metallo-depent_PP-like"/>
</dbReference>
<gene>
    <name evidence="2" type="ORF">PPERSA_12438</name>
</gene>
<evidence type="ECO:0000313" key="3">
    <source>
        <dbReference type="Proteomes" id="UP000054937"/>
    </source>
</evidence>
<proteinExistence type="predicted"/>
<organism evidence="2 3">
    <name type="scientific">Pseudocohnilembus persalinus</name>
    <name type="common">Ciliate</name>
    <dbReference type="NCBI Taxonomy" id="266149"/>
    <lineage>
        <taxon>Eukaryota</taxon>
        <taxon>Sar</taxon>
        <taxon>Alveolata</taxon>
        <taxon>Ciliophora</taxon>
        <taxon>Intramacronucleata</taxon>
        <taxon>Oligohymenophorea</taxon>
        <taxon>Scuticociliatia</taxon>
        <taxon>Philasterida</taxon>
        <taxon>Pseudocohnilembidae</taxon>
        <taxon>Pseudocohnilembus</taxon>
    </lineage>
</organism>
<dbReference type="PANTHER" id="PTHR37523:SF1">
    <property type="entry name" value="CALCINEURIN-LIKE PHOSPHOESTERASE DOMAIN-CONTAINING PROTEIN"/>
    <property type="match status" value="1"/>
</dbReference>
<dbReference type="InterPro" id="IPR004843">
    <property type="entry name" value="Calcineurin-like_PHP"/>
</dbReference>
<feature type="domain" description="Calcineurin-like phosphoesterase" evidence="1">
    <location>
        <begin position="10"/>
        <end position="244"/>
    </location>
</feature>